<evidence type="ECO:0000313" key="2">
    <source>
        <dbReference type="Proteomes" id="UP001489719"/>
    </source>
</evidence>
<sequence length="527" mass="59118">MTETATAKDSDDGHFCPHLENSTFERGAVAFPPESESCDSGLGISSAWLSDKTFERRLLWKVDMHVIPWLFLLYLCAFIDRVNIGNAKIEGLEDDLRMTGNEYNIALVAFFIPYILCEFPSNIIMRKVTPSTWLSVIIFFWSVSGFVKRTPSWLAVALFSAYWKQVYCRQVYVLLSFIVLQAEIGVQGCIYVISTYYKRYELQTRMTVFFCASVIAGAFGGLLAYALTKMDGLGNMAGWRWIFVVEGIVTTVIGALSKFMVPDFPDTAKFLTPEESNWIQYRINEDETSAEYKMDRLDKHSLRIILHDPKTIFGSLLFFGTVCTGYSGSFFMPTIIQQMGYSAAGAQVRTIPIFLVATVFSVVFGILSDKLNNRWIISLVGAGVAMVGYSILLGGYNLAIGVRYFACFLVVSGGYIAQPVAVAWLANNVSGHYKRSFSSAVQVGFGNVSGIVVSFIFENKTAPRYIPGFSVAMALMGMVGIVTILFALYLHHENKKRDRGDYDYRLQLPQEQIDNIGDYHPDFRFVL</sequence>
<proteinExistence type="predicted"/>
<dbReference type="Proteomes" id="UP001489719">
    <property type="component" value="Unassembled WGS sequence"/>
</dbReference>
<gene>
    <name evidence="1" type="ORF">V1517DRAFT_335333</name>
</gene>
<keyword evidence="2" id="KW-1185">Reference proteome</keyword>
<name>A0ACC3U0S5_9ASCO</name>
<reference evidence="2" key="1">
    <citation type="journal article" date="2024" name="Front. Bioeng. Biotechnol.">
        <title>Genome-scale model development and genomic sequencing of the oleaginous clade Lipomyces.</title>
        <authorList>
            <person name="Czajka J.J."/>
            <person name="Han Y."/>
            <person name="Kim J."/>
            <person name="Mondo S.J."/>
            <person name="Hofstad B.A."/>
            <person name="Robles A."/>
            <person name="Haridas S."/>
            <person name="Riley R."/>
            <person name="LaButti K."/>
            <person name="Pangilinan J."/>
            <person name="Andreopoulos W."/>
            <person name="Lipzen A."/>
            <person name="Yan J."/>
            <person name="Wang M."/>
            <person name="Ng V."/>
            <person name="Grigoriev I.V."/>
            <person name="Spatafora J.W."/>
            <person name="Magnuson J.K."/>
            <person name="Baker S.E."/>
            <person name="Pomraning K.R."/>
        </authorList>
    </citation>
    <scope>NUCLEOTIDE SEQUENCE [LARGE SCALE GENOMIC DNA]</scope>
    <source>
        <strain evidence="2">CBS 10300</strain>
    </source>
</reference>
<evidence type="ECO:0000313" key="1">
    <source>
        <dbReference type="EMBL" id="KAK9326093.1"/>
    </source>
</evidence>
<protein>
    <submittedName>
        <fullName evidence="1">Major facilitator superfamily domain-containing protein</fullName>
    </submittedName>
</protein>
<accession>A0ACC3U0S5</accession>
<dbReference type="EMBL" id="MU970036">
    <property type="protein sequence ID" value="KAK9326093.1"/>
    <property type="molecule type" value="Genomic_DNA"/>
</dbReference>
<comment type="caution">
    <text evidence="1">The sequence shown here is derived from an EMBL/GenBank/DDBJ whole genome shotgun (WGS) entry which is preliminary data.</text>
</comment>
<organism evidence="1 2">
    <name type="scientific">Lipomyces orientalis</name>
    <dbReference type="NCBI Taxonomy" id="1233043"/>
    <lineage>
        <taxon>Eukaryota</taxon>
        <taxon>Fungi</taxon>
        <taxon>Dikarya</taxon>
        <taxon>Ascomycota</taxon>
        <taxon>Saccharomycotina</taxon>
        <taxon>Lipomycetes</taxon>
        <taxon>Lipomycetales</taxon>
        <taxon>Lipomycetaceae</taxon>
        <taxon>Lipomyces</taxon>
    </lineage>
</organism>